<protein>
    <submittedName>
        <fullName evidence="3">NACHT domain-containing protein</fullName>
    </submittedName>
</protein>
<dbReference type="Pfam" id="PF05729">
    <property type="entry name" value="NACHT"/>
    <property type="match status" value="1"/>
</dbReference>
<dbReference type="EMBL" id="JBIAWJ010000022">
    <property type="protein sequence ID" value="MFF4526068.1"/>
    <property type="molecule type" value="Genomic_DNA"/>
</dbReference>
<dbReference type="PROSITE" id="PS50837">
    <property type="entry name" value="NACHT"/>
    <property type="match status" value="1"/>
</dbReference>
<dbReference type="InterPro" id="IPR054547">
    <property type="entry name" value="NNH1"/>
</dbReference>
<evidence type="ECO:0000313" key="4">
    <source>
        <dbReference type="Proteomes" id="UP001602058"/>
    </source>
</evidence>
<evidence type="ECO:0000313" key="3">
    <source>
        <dbReference type="EMBL" id="MFF4526068.1"/>
    </source>
</evidence>
<comment type="caution">
    <text evidence="3">The sequence shown here is derived from an EMBL/GenBank/DDBJ whole genome shotgun (WGS) entry which is preliminary data.</text>
</comment>
<dbReference type="InterPro" id="IPR007111">
    <property type="entry name" value="NACHT_NTPase"/>
</dbReference>
<dbReference type="PANTHER" id="PTHR46844:SF1">
    <property type="entry name" value="SLR5058 PROTEIN"/>
    <property type="match status" value="1"/>
</dbReference>
<sequence length="867" mass="96368">MDPTVRTPSPQALPLVHRLFRTPAQPPTAPAPVPSLTTWHGPGAPATPDDVHRVAAEFIQLAAPYAAPTAAELPAVADVLARTLLAVAEVDLTDADAVRLGPQGYARRLRGAVQGVDRALSPEAAWFHDALLVSVCLHVLHHFVRRSPHIQQQMPGHSSRIRQLVDLDDAEAAVRSPERSQEDADFEARYAEDAVRRYGWLTIVGVDLPNAPDRWLLEDTYLSLEAEEFTEEAETGTGTGTATDTSVDGPRTVLLADRALDGHERVLLLGPAGSGKTTLVQWLAVSAARARARVPFVLPVRRFAREGFPAPDDFLHAVRHPLADEAPEGWAVRTLLAGRALLLVDGIDEAPEETRGKLRDQLRRLLRVFSGNGCLVTSRPSAVEDGWLSQERLSEEGFTQLSLAPMSRDQVTRFVRDWHAAAMGEEQNGGRDQQDREALRTYEQRLLHSVRIYRELRQLATNPLMCGLICALNRDRSGSLPQGRKELYEAALEMLLQRRDPERDVLYADDVRLQQEPRERLLRKLAHAMLEEGVSELPHRRVVDILDGALPSIPAARAEGGGEKIFRHLLHRTGLLREQGDGAVDFIHHTFQDYLAAKEIVARGRLHSLVAHAHRPEWEEVIRMAAAHARPEECAEFLQQLLSAAPELRRPQVNHRRLMAAACLDHVTELDPAIGQLVHDRTKYLVRPTGDLAARSLGWVGPIVLELLPDPEEVTSDQQALLLALTATRVEDDAAIDYLARLRDRSSLAIRAELARPWRHFDTERYAREIIAHLDPAGLYFPVSDTAELAALRDLGGRPRIQVAGVISTADLLNGLDHTQLTHLWLNAEPHDPDMSWLSEFPHLQVLRVNPRLPRVRNVPEGVTITA</sequence>
<keyword evidence="4" id="KW-1185">Reference proteome</keyword>
<dbReference type="RefSeq" id="WP_351086815.1">
    <property type="nucleotide sequence ID" value="NZ_JBEOZG010000043.1"/>
</dbReference>
<dbReference type="Proteomes" id="UP001602058">
    <property type="component" value="Unassembled WGS sequence"/>
</dbReference>
<evidence type="ECO:0000259" key="2">
    <source>
        <dbReference type="PROSITE" id="PS50837"/>
    </source>
</evidence>
<dbReference type="PANTHER" id="PTHR46844">
    <property type="entry name" value="SLR5058 PROTEIN"/>
    <property type="match status" value="1"/>
</dbReference>
<dbReference type="Pfam" id="PF22733">
    <property type="entry name" value="NNH1"/>
    <property type="match status" value="1"/>
</dbReference>
<gene>
    <name evidence="3" type="ORF">ACFY1D_32240</name>
</gene>
<proteinExistence type="predicted"/>
<accession>A0ABW6UVL4</accession>
<name>A0ABW6UVL4_9ACTN</name>
<feature type="domain" description="NACHT" evidence="2">
    <location>
        <begin position="264"/>
        <end position="602"/>
    </location>
</feature>
<feature type="region of interest" description="Disordered" evidence="1">
    <location>
        <begin position="228"/>
        <end position="248"/>
    </location>
</feature>
<organism evidence="3 4">
    <name type="scientific">Streptomyces bluensis</name>
    <dbReference type="NCBI Taxonomy" id="33897"/>
    <lineage>
        <taxon>Bacteria</taxon>
        <taxon>Bacillati</taxon>
        <taxon>Actinomycetota</taxon>
        <taxon>Actinomycetes</taxon>
        <taxon>Kitasatosporales</taxon>
        <taxon>Streptomycetaceae</taxon>
        <taxon>Streptomyces</taxon>
    </lineage>
</organism>
<dbReference type="InterPro" id="IPR027417">
    <property type="entry name" value="P-loop_NTPase"/>
</dbReference>
<dbReference type="Gene3D" id="3.40.50.300">
    <property type="entry name" value="P-loop containing nucleotide triphosphate hydrolases"/>
    <property type="match status" value="1"/>
</dbReference>
<reference evidence="3 4" key="1">
    <citation type="submission" date="2024-10" db="EMBL/GenBank/DDBJ databases">
        <title>The Natural Products Discovery Center: Release of the First 8490 Sequenced Strains for Exploring Actinobacteria Biosynthetic Diversity.</title>
        <authorList>
            <person name="Kalkreuter E."/>
            <person name="Kautsar S.A."/>
            <person name="Yang D."/>
            <person name="Bader C.D."/>
            <person name="Teijaro C.N."/>
            <person name="Fluegel L."/>
            <person name="Davis C.M."/>
            <person name="Simpson J.R."/>
            <person name="Lauterbach L."/>
            <person name="Steele A.D."/>
            <person name="Gui C."/>
            <person name="Meng S."/>
            <person name="Li G."/>
            <person name="Viehrig K."/>
            <person name="Ye F."/>
            <person name="Su P."/>
            <person name="Kiefer A.F."/>
            <person name="Nichols A."/>
            <person name="Cepeda A.J."/>
            <person name="Yan W."/>
            <person name="Fan B."/>
            <person name="Jiang Y."/>
            <person name="Adhikari A."/>
            <person name="Zheng C.-J."/>
            <person name="Schuster L."/>
            <person name="Cowan T.M."/>
            <person name="Smanski M.J."/>
            <person name="Chevrette M.G."/>
            <person name="De Carvalho L.P.S."/>
            <person name="Shen B."/>
        </authorList>
    </citation>
    <scope>NUCLEOTIDE SEQUENCE [LARGE SCALE GENOMIC DNA]</scope>
    <source>
        <strain evidence="3 4">NPDC001390</strain>
    </source>
</reference>
<dbReference type="SUPFAM" id="SSF52540">
    <property type="entry name" value="P-loop containing nucleoside triphosphate hydrolases"/>
    <property type="match status" value="1"/>
</dbReference>
<evidence type="ECO:0000256" key="1">
    <source>
        <dbReference type="SAM" id="MobiDB-lite"/>
    </source>
</evidence>